<name>A0A2Z4Y4Y4_SUMC1</name>
<reference evidence="3 4" key="1">
    <citation type="submission" date="2018-05" db="EMBL/GenBank/DDBJ databases">
        <title>A metagenomic window into the 2 km-deep terrestrial subsurface aquifer revealed taxonomically and functionally diverse microbial community comprising novel uncultured bacterial lineages.</title>
        <authorList>
            <person name="Kadnikov V.V."/>
            <person name="Mardanov A.V."/>
            <person name="Beletsky A.V."/>
            <person name="Banks D."/>
            <person name="Pimenov N.V."/>
            <person name="Frank Y.A."/>
            <person name="Karnachuk O.V."/>
            <person name="Ravin N.V."/>
        </authorList>
    </citation>
    <scope>NUCLEOTIDE SEQUENCE [LARGE SCALE GENOMIC DNA]</scope>
    <source>
        <strain evidence="3">BY</strain>
    </source>
</reference>
<sequence>MSREERIKLHQRRIEQIIQENKRRQEEEARRAAAARQQGITAPSAPGTSLPLPQPGAPIPQGPVQVYTPPTQTAPAQPAQAPPQQPTAARSEARSIIYLRPYDSVVNEGETFRTDIMVDCKDGMADEFVVVMRFPARNLNLLAVDFSPIADYLLGNVEYVDDSQNGEVSFHLRLQQLQKFRSRPIATCYWEALAATDLAEIRFVLGGEDSTDIRANGTSILGTAPGAPDGVVNGTVLIRPKSSKPYVAQVGKRGLVVTAGRVRPPEPTARLLLVSEREQVEVGEKFTVDVVLDNPLHTPFDRVRLYIQFDPKVFEVVDADKGNWIKRGINIADGFAHTDFPFDFHRENFADNEKGVIIYDEATEVRPLRSQGTLAQITFRAKQSARTSDIVLVRNEPGIYPTTAVTYLSHNILADYPKEATTLAGVRMRVEDSDQTSEVREKRPLEVQ</sequence>
<dbReference type="EMBL" id="CP030759">
    <property type="protein sequence ID" value="AXA35505.1"/>
    <property type="molecule type" value="Genomic_DNA"/>
</dbReference>
<organism evidence="3 4">
    <name type="scientific">Sumerlaea chitinivorans</name>
    <dbReference type="NCBI Taxonomy" id="2250252"/>
    <lineage>
        <taxon>Bacteria</taxon>
        <taxon>Candidatus Sumerlaeota</taxon>
        <taxon>Candidatus Sumerlaeia</taxon>
        <taxon>Candidatus Sumerlaeales</taxon>
        <taxon>Candidatus Sumerlaeaceae</taxon>
        <taxon>Candidatus Sumerlaea</taxon>
    </lineage>
</organism>
<dbReference type="Proteomes" id="UP000262583">
    <property type="component" value="Chromosome"/>
</dbReference>
<proteinExistence type="predicted"/>
<dbReference type="SUPFAM" id="SSF49384">
    <property type="entry name" value="Carbohydrate-binding domain"/>
    <property type="match status" value="1"/>
</dbReference>
<evidence type="ECO:0000313" key="3">
    <source>
        <dbReference type="EMBL" id="AXA35505.1"/>
    </source>
</evidence>
<evidence type="ECO:0000256" key="1">
    <source>
        <dbReference type="SAM" id="MobiDB-lite"/>
    </source>
</evidence>
<protein>
    <recommendedName>
        <fullName evidence="2">Cohesin domain-containing protein</fullName>
    </recommendedName>
</protein>
<evidence type="ECO:0000259" key="2">
    <source>
        <dbReference type="Pfam" id="PF00963"/>
    </source>
</evidence>
<feature type="domain" description="Cohesin" evidence="2">
    <location>
        <begin position="279"/>
        <end position="400"/>
    </location>
</feature>
<feature type="compositionally biased region" description="Basic and acidic residues" evidence="1">
    <location>
        <begin position="19"/>
        <end position="31"/>
    </location>
</feature>
<dbReference type="AlphaFoldDB" id="A0A2Z4Y4Y4"/>
<dbReference type="InterPro" id="IPR008965">
    <property type="entry name" value="CBM2/CBM3_carb-bd_dom_sf"/>
</dbReference>
<feature type="compositionally biased region" description="Pro residues" evidence="1">
    <location>
        <begin position="52"/>
        <end position="61"/>
    </location>
</feature>
<dbReference type="InterPro" id="IPR002102">
    <property type="entry name" value="Cohesin_dom"/>
</dbReference>
<gene>
    <name evidence="3" type="ORF">BRCON_0728</name>
</gene>
<accession>A0A2Z4Y4Y4</accession>
<dbReference type="Gene3D" id="2.60.40.680">
    <property type="match status" value="1"/>
</dbReference>
<dbReference type="GO" id="GO:0000272">
    <property type="term" value="P:polysaccharide catabolic process"/>
    <property type="evidence" value="ECO:0007669"/>
    <property type="project" value="InterPro"/>
</dbReference>
<dbReference type="KEGG" id="schv:BRCON_0728"/>
<dbReference type="GO" id="GO:0030246">
    <property type="term" value="F:carbohydrate binding"/>
    <property type="evidence" value="ECO:0007669"/>
    <property type="project" value="InterPro"/>
</dbReference>
<dbReference type="Pfam" id="PF00963">
    <property type="entry name" value="Cohesin"/>
    <property type="match status" value="1"/>
</dbReference>
<feature type="region of interest" description="Disordered" evidence="1">
    <location>
        <begin position="429"/>
        <end position="448"/>
    </location>
</feature>
<feature type="region of interest" description="Disordered" evidence="1">
    <location>
        <begin position="19"/>
        <end position="91"/>
    </location>
</feature>
<dbReference type="CDD" id="cd08547">
    <property type="entry name" value="Type_II_cohesin"/>
    <property type="match status" value="1"/>
</dbReference>
<feature type="compositionally biased region" description="Low complexity" evidence="1">
    <location>
        <begin position="68"/>
        <end position="79"/>
    </location>
</feature>
<evidence type="ECO:0000313" key="4">
    <source>
        <dbReference type="Proteomes" id="UP000262583"/>
    </source>
</evidence>